<dbReference type="Proteomes" id="UP000007266">
    <property type="component" value="Linkage group 3"/>
</dbReference>
<feature type="compositionally biased region" description="Pro residues" evidence="1">
    <location>
        <begin position="159"/>
        <end position="168"/>
    </location>
</feature>
<protein>
    <submittedName>
        <fullName evidence="2">Uncharacterized protein</fullName>
    </submittedName>
</protein>
<feature type="region of interest" description="Disordered" evidence="1">
    <location>
        <begin position="148"/>
        <end position="172"/>
    </location>
</feature>
<dbReference type="InParanoid" id="D6WIQ0"/>
<dbReference type="AlphaFoldDB" id="D6WIQ0"/>
<evidence type="ECO:0000313" key="3">
    <source>
        <dbReference type="Proteomes" id="UP000007266"/>
    </source>
</evidence>
<dbReference type="HOGENOM" id="CLU_981169_0_0_1"/>
<name>D6WIQ0_TRICA</name>
<keyword evidence="3" id="KW-1185">Reference proteome</keyword>
<reference evidence="2 3" key="2">
    <citation type="journal article" date="2010" name="Nucleic Acids Res.">
        <title>BeetleBase in 2010: revisions to provide comprehensive genomic information for Tribolium castaneum.</title>
        <authorList>
            <person name="Kim H.S."/>
            <person name="Murphy T."/>
            <person name="Xia J."/>
            <person name="Caragea D."/>
            <person name="Park Y."/>
            <person name="Beeman R.W."/>
            <person name="Lorenzen M.D."/>
            <person name="Butcher S."/>
            <person name="Manak J.R."/>
            <person name="Brown S.J."/>
        </authorList>
    </citation>
    <scope>GENOME REANNOTATION</scope>
    <source>
        <strain evidence="2 3">Georgia GA2</strain>
    </source>
</reference>
<evidence type="ECO:0000313" key="2">
    <source>
        <dbReference type="EMBL" id="EFA00761.1"/>
    </source>
</evidence>
<evidence type="ECO:0000256" key="1">
    <source>
        <dbReference type="SAM" id="MobiDB-lite"/>
    </source>
</evidence>
<reference evidence="2 3" key="1">
    <citation type="journal article" date="2008" name="Nature">
        <title>The genome of the model beetle and pest Tribolium castaneum.</title>
        <authorList>
            <consortium name="Tribolium Genome Sequencing Consortium"/>
            <person name="Richards S."/>
            <person name="Gibbs R.A."/>
            <person name="Weinstock G.M."/>
            <person name="Brown S.J."/>
            <person name="Denell R."/>
            <person name="Beeman R.W."/>
            <person name="Gibbs R."/>
            <person name="Beeman R.W."/>
            <person name="Brown S.J."/>
            <person name="Bucher G."/>
            <person name="Friedrich M."/>
            <person name="Grimmelikhuijzen C.J."/>
            <person name="Klingler M."/>
            <person name="Lorenzen M."/>
            <person name="Richards S."/>
            <person name="Roth S."/>
            <person name="Schroder R."/>
            <person name="Tautz D."/>
            <person name="Zdobnov E.M."/>
            <person name="Muzny D."/>
            <person name="Gibbs R.A."/>
            <person name="Weinstock G.M."/>
            <person name="Attaway T."/>
            <person name="Bell S."/>
            <person name="Buhay C.J."/>
            <person name="Chandrabose M.N."/>
            <person name="Chavez D."/>
            <person name="Clerk-Blankenburg K.P."/>
            <person name="Cree A."/>
            <person name="Dao M."/>
            <person name="Davis C."/>
            <person name="Chacko J."/>
            <person name="Dinh H."/>
            <person name="Dugan-Rocha S."/>
            <person name="Fowler G."/>
            <person name="Garner T.T."/>
            <person name="Garnes J."/>
            <person name="Gnirke A."/>
            <person name="Hawes A."/>
            <person name="Hernandez J."/>
            <person name="Hines S."/>
            <person name="Holder M."/>
            <person name="Hume J."/>
            <person name="Jhangiani S.N."/>
            <person name="Joshi V."/>
            <person name="Khan Z.M."/>
            <person name="Jackson L."/>
            <person name="Kovar C."/>
            <person name="Kowis A."/>
            <person name="Lee S."/>
            <person name="Lewis L.R."/>
            <person name="Margolis J."/>
            <person name="Morgan M."/>
            <person name="Nazareth L.V."/>
            <person name="Nguyen N."/>
            <person name="Okwuonu G."/>
            <person name="Parker D."/>
            <person name="Richards S."/>
            <person name="Ruiz S.J."/>
            <person name="Santibanez J."/>
            <person name="Savard J."/>
            <person name="Scherer S.E."/>
            <person name="Schneider B."/>
            <person name="Sodergren E."/>
            <person name="Tautz D."/>
            <person name="Vattahil S."/>
            <person name="Villasana D."/>
            <person name="White C.S."/>
            <person name="Wright R."/>
            <person name="Park Y."/>
            <person name="Beeman R.W."/>
            <person name="Lord J."/>
            <person name="Oppert B."/>
            <person name="Lorenzen M."/>
            <person name="Brown S."/>
            <person name="Wang L."/>
            <person name="Savard J."/>
            <person name="Tautz D."/>
            <person name="Richards S."/>
            <person name="Weinstock G."/>
            <person name="Gibbs R.A."/>
            <person name="Liu Y."/>
            <person name="Worley K."/>
            <person name="Weinstock G."/>
            <person name="Elsik C.G."/>
            <person name="Reese J.T."/>
            <person name="Elhaik E."/>
            <person name="Landan G."/>
            <person name="Graur D."/>
            <person name="Arensburger P."/>
            <person name="Atkinson P."/>
            <person name="Beeman R.W."/>
            <person name="Beidler J."/>
            <person name="Brown S.J."/>
            <person name="Demuth J.P."/>
            <person name="Drury D.W."/>
            <person name="Du Y.Z."/>
            <person name="Fujiwara H."/>
            <person name="Lorenzen M."/>
            <person name="Maselli V."/>
            <person name="Osanai M."/>
            <person name="Park Y."/>
            <person name="Robertson H.M."/>
            <person name="Tu Z."/>
            <person name="Wang J.J."/>
            <person name="Wang S."/>
            <person name="Richards S."/>
            <person name="Song H."/>
            <person name="Zhang L."/>
            <person name="Sodergren E."/>
            <person name="Werner D."/>
            <person name="Stanke M."/>
            <person name="Morgenstern B."/>
            <person name="Solovyev V."/>
            <person name="Kosarev P."/>
            <person name="Brown G."/>
            <person name="Chen H.C."/>
            <person name="Ermolaeva O."/>
            <person name="Hlavina W."/>
            <person name="Kapustin Y."/>
            <person name="Kiryutin B."/>
            <person name="Kitts P."/>
            <person name="Maglott D."/>
            <person name="Pruitt K."/>
            <person name="Sapojnikov V."/>
            <person name="Souvorov A."/>
            <person name="Mackey A.J."/>
            <person name="Waterhouse R.M."/>
            <person name="Wyder S."/>
            <person name="Zdobnov E.M."/>
            <person name="Zdobnov E.M."/>
            <person name="Wyder S."/>
            <person name="Kriventseva E.V."/>
            <person name="Kadowaki T."/>
            <person name="Bork P."/>
            <person name="Aranda M."/>
            <person name="Bao R."/>
            <person name="Beermann A."/>
            <person name="Berns N."/>
            <person name="Bolognesi R."/>
            <person name="Bonneton F."/>
            <person name="Bopp D."/>
            <person name="Brown S.J."/>
            <person name="Bucher G."/>
            <person name="Butts T."/>
            <person name="Chaumot A."/>
            <person name="Denell R.E."/>
            <person name="Ferrier D.E."/>
            <person name="Friedrich M."/>
            <person name="Gordon C.M."/>
            <person name="Jindra M."/>
            <person name="Klingler M."/>
            <person name="Lan Q."/>
            <person name="Lattorff H.M."/>
            <person name="Laudet V."/>
            <person name="von Levetsow C."/>
            <person name="Liu Z."/>
            <person name="Lutz R."/>
            <person name="Lynch J.A."/>
            <person name="da Fonseca R.N."/>
            <person name="Posnien N."/>
            <person name="Reuter R."/>
            <person name="Roth S."/>
            <person name="Savard J."/>
            <person name="Schinko J.B."/>
            <person name="Schmitt C."/>
            <person name="Schoppmeier M."/>
            <person name="Schroder R."/>
            <person name="Shippy T.D."/>
            <person name="Simonnet F."/>
            <person name="Marques-Souza H."/>
            <person name="Tautz D."/>
            <person name="Tomoyasu Y."/>
            <person name="Trauner J."/>
            <person name="Van der Zee M."/>
            <person name="Vervoort M."/>
            <person name="Wittkopp N."/>
            <person name="Wimmer E.A."/>
            <person name="Yang X."/>
            <person name="Jones A.K."/>
            <person name="Sattelle D.B."/>
            <person name="Ebert P.R."/>
            <person name="Nelson D."/>
            <person name="Scott J.G."/>
            <person name="Beeman R.W."/>
            <person name="Muthukrishnan S."/>
            <person name="Kramer K.J."/>
            <person name="Arakane Y."/>
            <person name="Beeman R.W."/>
            <person name="Zhu Q."/>
            <person name="Hogenkamp D."/>
            <person name="Dixit R."/>
            <person name="Oppert B."/>
            <person name="Jiang H."/>
            <person name="Zou Z."/>
            <person name="Marshall J."/>
            <person name="Elpidina E."/>
            <person name="Vinokurov K."/>
            <person name="Oppert C."/>
            <person name="Zou Z."/>
            <person name="Evans J."/>
            <person name="Lu Z."/>
            <person name="Zhao P."/>
            <person name="Sumathipala N."/>
            <person name="Altincicek B."/>
            <person name="Vilcinskas A."/>
            <person name="Williams M."/>
            <person name="Hultmark D."/>
            <person name="Hetru C."/>
            <person name="Jiang H."/>
            <person name="Grimmelikhuijzen C.J."/>
            <person name="Hauser F."/>
            <person name="Cazzamali G."/>
            <person name="Williamson M."/>
            <person name="Park Y."/>
            <person name="Li B."/>
            <person name="Tanaka Y."/>
            <person name="Predel R."/>
            <person name="Neupert S."/>
            <person name="Schachtner J."/>
            <person name="Verleyen P."/>
            <person name="Raible F."/>
            <person name="Bork P."/>
            <person name="Friedrich M."/>
            <person name="Walden K.K."/>
            <person name="Robertson H.M."/>
            <person name="Angeli S."/>
            <person name="Foret S."/>
            <person name="Bucher G."/>
            <person name="Schuetz S."/>
            <person name="Maleszka R."/>
            <person name="Wimmer E.A."/>
            <person name="Beeman R.W."/>
            <person name="Lorenzen M."/>
            <person name="Tomoyasu Y."/>
            <person name="Miller S.C."/>
            <person name="Grossmann D."/>
            <person name="Bucher G."/>
        </authorList>
    </citation>
    <scope>NUCLEOTIDE SEQUENCE [LARGE SCALE GENOMIC DNA]</scope>
    <source>
        <strain evidence="2 3">Georgia GA2</strain>
    </source>
</reference>
<dbReference type="EMBL" id="KQ971321">
    <property type="protein sequence ID" value="EFA00761.1"/>
    <property type="molecule type" value="Genomic_DNA"/>
</dbReference>
<accession>D6WIQ0</accession>
<proteinExistence type="predicted"/>
<sequence length="284" mass="32158">MSARKLTNDNGFRIEHLINSSNGNIQLICIELNTSRSTNAAHNTDDYGQLTFQLPGKVKKQRLQSAITGIVFFDLLQLVFTALVHLSRERVHLRATSYCYIIASFPNPQLTTRIFRIVLFQLGLVEIIHYPVADGIFMVDGSGSISTGVGNRGNNPRPSGHPRPPPPTTSAEQVSDLEDQLLSALNLRTCSSSLSLLCHRCRRRHRFFSRSSHARCKAQSDVQLNIRCGQDTHTSEMCLFTFLATEKLYNRPLRNRSDFFDDQITTGFRFQLKFIATPLFIIKR</sequence>
<gene>
    <name evidence="2" type="primary">GLEAN_03647</name>
    <name evidence="2" type="ORF">TcasGA2_TC003647</name>
</gene>
<organism evidence="2 3">
    <name type="scientific">Tribolium castaneum</name>
    <name type="common">Red flour beetle</name>
    <dbReference type="NCBI Taxonomy" id="7070"/>
    <lineage>
        <taxon>Eukaryota</taxon>
        <taxon>Metazoa</taxon>
        <taxon>Ecdysozoa</taxon>
        <taxon>Arthropoda</taxon>
        <taxon>Hexapoda</taxon>
        <taxon>Insecta</taxon>
        <taxon>Pterygota</taxon>
        <taxon>Neoptera</taxon>
        <taxon>Endopterygota</taxon>
        <taxon>Coleoptera</taxon>
        <taxon>Polyphaga</taxon>
        <taxon>Cucujiformia</taxon>
        <taxon>Tenebrionidae</taxon>
        <taxon>Tenebrionidae incertae sedis</taxon>
        <taxon>Tribolium</taxon>
    </lineage>
</organism>